<sequence length="169" mass="19505">MERRIPDPTLMARLQLSVKGVDWAAGLVRRWQHDTPPGGGWTPHQHVAHLLAAEQNVFHVRVPRILAEDRPVFESWDQTAHMEREYRPEGDIEELAEAFMRAREQTVGYFKDLTPDQWTRTAVWPGGVGEVDLAWVAERALAHALEHFVALLNLHQEFDRHHARTWLSG</sequence>
<dbReference type="Proteomes" id="UP000223071">
    <property type="component" value="Unassembled WGS sequence"/>
</dbReference>
<dbReference type="InterPro" id="IPR034660">
    <property type="entry name" value="DinB/YfiT-like"/>
</dbReference>
<evidence type="ECO:0000259" key="1">
    <source>
        <dbReference type="Pfam" id="PF12867"/>
    </source>
</evidence>
<organism evidence="2 3">
    <name type="scientific">Tepidiforma thermophila (strain KCTC 52669 / CGMCC 1.13589 / G233)</name>
    <dbReference type="NCBI Taxonomy" id="2761530"/>
    <lineage>
        <taxon>Bacteria</taxon>
        <taxon>Bacillati</taxon>
        <taxon>Chloroflexota</taxon>
        <taxon>Tepidiformia</taxon>
        <taxon>Tepidiformales</taxon>
        <taxon>Tepidiformaceae</taxon>
        <taxon>Tepidiforma</taxon>
    </lineage>
</organism>
<dbReference type="RefSeq" id="WP_098503917.1">
    <property type="nucleotide sequence ID" value="NZ_PDJQ01000001.1"/>
</dbReference>
<reference evidence="2 3" key="1">
    <citation type="submission" date="2017-09" db="EMBL/GenBank/DDBJ databases">
        <title>Sequencing the genomes of two abundant thermophiles in Great Basin hot springs: Thermocrinis jamiesonii and novel Chloroflexi Thermoflexus hugenholtzii.</title>
        <authorList>
            <person name="Hedlund B."/>
        </authorList>
    </citation>
    <scope>NUCLEOTIDE SEQUENCE [LARGE SCALE GENOMIC DNA]</scope>
    <source>
        <strain evidence="2 3">G233</strain>
    </source>
</reference>
<accession>A0A2A9HEU1</accession>
<evidence type="ECO:0000313" key="2">
    <source>
        <dbReference type="EMBL" id="PFG74537.1"/>
    </source>
</evidence>
<comment type="caution">
    <text evidence="2">The sequence shown here is derived from an EMBL/GenBank/DDBJ whole genome shotgun (WGS) entry which is preliminary data.</text>
</comment>
<dbReference type="InterPro" id="IPR024775">
    <property type="entry name" value="DinB-like"/>
</dbReference>
<name>A0A2A9HEU1_TEPT2</name>
<protein>
    <submittedName>
        <fullName evidence="2">DinB family protein</fullName>
    </submittedName>
</protein>
<keyword evidence="3" id="KW-1185">Reference proteome</keyword>
<dbReference type="AlphaFoldDB" id="A0A2A9HEU1"/>
<dbReference type="Gene3D" id="1.20.120.450">
    <property type="entry name" value="dinb family like domain"/>
    <property type="match status" value="1"/>
</dbReference>
<proteinExistence type="predicted"/>
<feature type="domain" description="DinB-like" evidence="1">
    <location>
        <begin position="34"/>
        <end position="147"/>
    </location>
</feature>
<evidence type="ECO:0000313" key="3">
    <source>
        <dbReference type="Proteomes" id="UP000223071"/>
    </source>
</evidence>
<gene>
    <name evidence="2" type="ORF">A9A59_1770</name>
</gene>
<dbReference type="SUPFAM" id="SSF109854">
    <property type="entry name" value="DinB/YfiT-like putative metalloenzymes"/>
    <property type="match status" value="1"/>
</dbReference>
<dbReference type="Pfam" id="PF12867">
    <property type="entry name" value="DinB_2"/>
    <property type="match status" value="1"/>
</dbReference>
<dbReference type="EMBL" id="PDJQ01000001">
    <property type="protein sequence ID" value="PFG74537.1"/>
    <property type="molecule type" value="Genomic_DNA"/>
</dbReference>